<evidence type="ECO:0000313" key="8">
    <source>
        <dbReference type="Proteomes" id="UP000274756"/>
    </source>
</evidence>
<organism evidence="7 9">
    <name type="scientific">Dracunculus medinensis</name>
    <name type="common">Guinea worm</name>
    <dbReference type="NCBI Taxonomy" id="318479"/>
    <lineage>
        <taxon>Eukaryota</taxon>
        <taxon>Metazoa</taxon>
        <taxon>Ecdysozoa</taxon>
        <taxon>Nematoda</taxon>
        <taxon>Chromadorea</taxon>
        <taxon>Rhabditida</taxon>
        <taxon>Spirurina</taxon>
        <taxon>Dracunculoidea</taxon>
        <taxon>Dracunculidae</taxon>
        <taxon>Dracunculus</taxon>
    </lineage>
</organism>
<dbReference type="InterPro" id="IPR001841">
    <property type="entry name" value="Znf_RING"/>
</dbReference>
<feature type="domain" description="RING-type" evidence="5">
    <location>
        <begin position="27"/>
        <end position="73"/>
    </location>
</feature>
<proteinExistence type="predicted"/>
<dbReference type="OrthoDB" id="6381204at2759"/>
<dbReference type="SMART" id="SM00184">
    <property type="entry name" value="RING"/>
    <property type="match status" value="1"/>
</dbReference>
<dbReference type="Proteomes" id="UP000274756">
    <property type="component" value="Unassembled WGS sequence"/>
</dbReference>
<name>A0A0N4UGG4_DRAME</name>
<keyword evidence="1 3" id="KW-0863">Zinc-finger</keyword>
<sequence length="146" mass="16260">MGGNTLRLKKKFESDSEDFAEENDEECYICVQRRASVRAFPCGHKVFCRKCAVNLIEHALKENRTGMDCIVCRRDIVCLKYIRPFKRVLIKTQLSPADFCLFQLQCSNGGLATNRDSGVSSENSSSNSSSSCSCYRHSPLGSSNTG</sequence>
<keyword evidence="1 3" id="KW-0479">Metal-binding</keyword>
<dbReference type="EMBL" id="UYYG01000018">
    <property type="protein sequence ID" value="VDN51339.1"/>
    <property type="molecule type" value="Genomic_DNA"/>
</dbReference>
<evidence type="ECO:0000313" key="9">
    <source>
        <dbReference type="WBParaSite" id="DME_0000658301-mRNA-1"/>
    </source>
</evidence>
<dbReference type="WBParaSite" id="DME_0000658301-mRNA-1">
    <property type="protein sequence ID" value="DME_0000658301-mRNA-1"/>
    <property type="gene ID" value="DME_0000658301"/>
</dbReference>
<feature type="compositionally biased region" description="Low complexity" evidence="4">
    <location>
        <begin position="120"/>
        <end position="134"/>
    </location>
</feature>
<keyword evidence="2" id="KW-0862">Zinc</keyword>
<dbReference type="Gene3D" id="3.30.40.10">
    <property type="entry name" value="Zinc/RING finger domain, C3HC4 (zinc finger)"/>
    <property type="match status" value="1"/>
</dbReference>
<accession>A0A0N4UGG4</accession>
<feature type="region of interest" description="Disordered" evidence="4">
    <location>
        <begin position="117"/>
        <end position="146"/>
    </location>
</feature>
<evidence type="ECO:0000259" key="5">
    <source>
        <dbReference type="PROSITE" id="PS50089"/>
    </source>
</evidence>
<dbReference type="PROSITE" id="PS50089">
    <property type="entry name" value="ZF_RING_2"/>
    <property type="match status" value="1"/>
</dbReference>
<protein>
    <submittedName>
        <fullName evidence="9">RING-type domain-containing protein</fullName>
    </submittedName>
</protein>
<dbReference type="Pfam" id="PF13920">
    <property type="entry name" value="zf-C3HC4_3"/>
    <property type="match status" value="1"/>
</dbReference>
<reference evidence="6 8" key="2">
    <citation type="submission" date="2018-11" db="EMBL/GenBank/DDBJ databases">
        <authorList>
            <consortium name="Pathogen Informatics"/>
        </authorList>
    </citation>
    <scope>NUCLEOTIDE SEQUENCE [LARGE SCALE GENOMIC DNA]</scope>
</reference>
<dbReference type="STRING" id="318479.A0A0N4UGG4"/>
<evidence type="ECO:0000256" key="4">
    <source>
        <dbReference type="SAM" id="MobiDB-lite"/>
    </source>
</evidence>
<gene>
    <name evidence="6" type="ORF">DME_LOCUS1312</name>
</gene>
<evidence type="ECO:0000256" key="1">
    <source>
        <dbReference type="ARBA" id="ARBA00022771"/>
    </source>
</evidence>
<evidence type="ECO:0000313" key="7">
    <source>
        <dbReference type="Proteomes" id="UP000038040"/>
    </source>
</evidence>
<dbReference type="Proteomes" id="UP000038040">
    <property type="component" value="Unplaced"/>
</dbReference>
<evidence type="ECO:0000313" key="6">
    <source>
        <dbReference type="EMBL" id="VDN51339.1"/>
    </source>
</evidence>
<dbReference type="InterPro" id="IPR013083">
    <property type="entry name" value="Znf_RING/FYVE/PHD"/>
</dbReference>
<evidence type="ECO:0000256" key="2">
    <source>
        <dbReference type="ARBA" id="ARBA00022833"/>
    </source>
</evidence>
<dbReference type="GO" id="GO:0008270">
    <property type="term" value="F:zinc ion binding"/>
    <property type="evidence" value="ECO:0007669"/>
    <property type="project" value="UniProtKB-KW"/>
</dbReference>
<evidence type="ECO:0000256" key="3">
    <source>
        <dbReference type="PROSITE-ProRule" id="PRU00175"/>
    </source>
</evidence>
<dbReference type="SUPFAM" id="SSF57850">
    <property type="entry name" value="RING/U-box"/>
    <property type="match status" value="1"/>
</dbReference>
<dbReference type="AlphaFoldDB" id="A0A0N4UGG4"/>
<keyword evidence="8" id="KW-1185">Reference proteome</keyword>
<reference evidence="9" key="1">
    <citation type="submission" date="2017-02" db="UniProtKB">
        <authorList>
            <consortium name="WormBaseParasite"/>
        </authorList>
    </citation>
    <scope>IDENTIFICATION</scope>
</reference>